<organism evidence="1 2">
    <name type="scientific">Hygrophoropsis aurantiaca</name>
    <dbReference type="NCBI Taxonomy" id="72124"/>
    <lineage>
        <taxon>Eukaryota</taxon>
        <taxon>Fungi</taxon>
        <taxon>Dikarya</taxon>
        <taxon>Basidiomycota</taxon>
        <taxon>Agaricomycotina</taxon>
        <taxon>Agaricomycetes</taxon>
        <taxon>Agaricomycetidae</taxon>
        <taxon>Boletales</taxon>
        <taxon>Coniophorineae</taxon>
        <taxon>Hygrophoropsidaceae</taxon>
        <taxon>Hygrophoropsis</taxon>
    </lineage>
</organism>
<gene>
    <name evidence="1" type="ORF">BJ138DRAFT_994100</name>
</gene>
<protein>
    <submittedName>
        <fullName evidence="1">Uncharacterized protein</fullName>
    </submittedName>
</protein>
<accession>A0ACB8AKA5</accession>
<proteinExistence type="predicted"/>
<name>A0ACB8AKA5_9AGAM</name>
<evidence type="ECO:0000313" key="1">
    <source>
        <dbReference type="EMBL" id="KAH7913418.1"/>
    </source>
</evidence>
<dbReference type="EMBL" id="MU267631">
    <property type="protein sequence ID" value="KAH7913418.1"/>
    <property type="molecule type" value="Genomic_DNA"/>
</dbReference>
<comment type="caution">
    <text evidence="1">The sequence shown here is derived from an EMBL/GenBank/DDBJ whole genome shotgun (WGS) entry which is preliminary data.</text>
</comment>
<keyword evidence="2" id="KW-1185">Reference proteome</keyword>
<evidence type="ECO:0000313" key="2">
    <source>
        <dbReference type="Proteomes" id="UP000790377"/>
    </source>
</evidence>
<reference evidence="1" key="1">
    <citation type="journal article" date="2021" name="New Phytol.">
        <title>Evolutionary innovations through gain and loss of genes in the ectomycorrhizal Boletales.</title>
        <authorList>
            <person name="Wu G."/>
            <person name="Miyauchi S."/>
            <person name="Morin E."/>
            <person name="Kuo A."/>
            <person name="Drula E."/>
            <person name="Varga T."/>
            <person name="Kohler A."/>
            <person name="Feng B."/>
            <person name="Cao Y."/>
            <person name="Lipzen A."/>
            <person name="Daum C."/>
            <person name="Hundley H."/>
            <person name="Pangilinan J."/>
            <person name="Johnson J."/>
            <person name="Barry K."/>
            <person name="LaButti K."/>
            <person name="Ng V."/>
            <person name="Ahrendt S."/>
            <person name="Min B."/>
            <person name="Choi I.G."/>
            <person name="Park H."/>
            <person name="Plett J.M."/>
            <person name="Magnuson J."/>
            <person name="Spatafora J.W."/>
            <person name="Nagy L.G."/>
            <person name="Henrissat B."/>
            <person name="Grigoriev I.V."/>
            <person name="Yang Z.L."/>
            <person name="Xu J."/>
            <person name="Martin F.M."/>
        </authorList>
    </citation>
    <scope>NUCLEOTIDE SEQUENCE</scope>
    <source>
        <strain evidence="1">ATCC 28755</strain>
    </source>
</reference>
<feature type="non-terminal residue" evidence="1">
    <location>
        <position position="1"/>
    </location>
</feature>
<sequence>VNAHVQQLPSFAQAFSNSSLSSISSHNNALPPIQHNSYERTRHTNSPTSQTHSRQPSVETSRNTRKRSREDAPATSVRDDSVSDSGRQSPRVIRIKEEDSEDRDVRVTPSPPSQRKDTDQDPRSTPITQPSPKKRRVTVSGAAPHLLNTNVRSPPLGAPGSTPISPVVIGLAAGDDHAAREQVRSLLTVKHQQKALIEQRRGSTSGVAPLVSQAAASTNTTASAGPAVINSPPAVRLVAPSEAIAAPRIGRRSPNTGPGIGTNRSRTGNPIAPSSQSNTVRPLTPPHMIVPSQLPLVMGSHPLMEPGTLTNAAALPPPSISFARRRAAQSGGRKKKPADIMISPRGAHPSDPLAPVIQSAPPVPHGEAGRFPMALPRLPFALTGSQSTRKVAGNVPPTPTRFGIPRTTGPPASFALPGPSGIRSPPTASVPIASTLVPPTPSSLHHPGYVGDKSAFLAPFEIFYDALNDSKKMKTWLGEQLQKSSALMQSLKQQQEKMDEVVEDLVEKRTRMMREEITGLHQRLEALEEALNASRAEALSRMQSGNGTGYSQSLKSSQNGLPPGPEPPSTYRFPATAPIPEQLKPEFVRRVSSPGRTVERERAQSPPPSDNTRRMSVSSSRLDP</sequence>
<feature type="non-terminal residue" evidence="1">
    <location>
        <position position="624"/>
    </location>
</feature>
<dbReference type="Proteomes" id="UP000790377">
    <property type="component" value="Unassembled WGS sequence"/>
</dbReference>